<dbReference type="RefSeq" id="WP_101345364.1">
    <property type="nucleotide sequence ID" value="NZ_PJAI02000011.1"/>
</dbReference>
<dbReference type="Gene3D" id="1.10.530.10">
    <property type="match status" value="1"/>
</dbReference>
<evidence type="ECO:0000313" key="3">
    <source>
        <dbReference type="EMBL" id="TYK65362.1"/>
    </source>
</evidence>
<comment type="caution">
    <text evidence="3">The sequence shown here is derived from an EMBL/GenBank/DDBJ whole genome shotgun (WGS) entry which is preliminary data.</text>
</comment>
<dbReference type="Pfam" id="PF01832">
    <property type="entry name" value="Glucosaminidase"/>
    <property type="match status" value="1"/>
</dbReference>
<dbReference type="PANTHER" id="PTHR40572">
    <property type="entry name" value="PROTEIN BAX"/>
    <property type="match status" value="1"/>
</dbReference>
<dbReference type="InterPro" id="IPR002901">
    <property type="entry name" value="MGlyc_endo_b_GlcNAc-like_dom"/>
</dbReference>
<evidence type="ECO:0000256" key="1">
    <source>
        <dbReference type="SAM" id="SignalP"/>
    </source>
</evidence>
<feature type="signal peptide" evidence="1">
    <location>
        <begin position="1"/>
        <end position="22"/>
    </location>
</feature>
<evidence type="ECO:0000259" key="2">
    <source>
        <dbReference type="Pfam" id="PF01832"/>
    </source>
</evidence>
<feature type="domain" description="Mannosyl-glycoprotein endo-beta-N-acetylglucosamidase-like" evidence="2">
    <location>
        <begin position="146"/>
        <end position="278"/>
    </location>
</feature>
<name>A0ABY3MWE3_9GAMM</name>
<feature type="chain" id="PRO_5045935591" evidence="1">
    <location>
        <begin position="23"/>
        <end position="304"/>
    </location>
</feature>
<organism evidence="3 4">
    <name type="scientific">Colwellia echini</name>
    <dbReference type="NCBI Taxonomy" id="1982103"/>
    <lineage>
        <taxon>Bacteria</taxon>
        <taxon>Pseudomonadati</taxon>
        <taxon>Pseudomonadota</taxon>
        <taxon>Gammaproteobacteria</taxon>
        <taxon>Alteromonadales</taxon>
        <taxon>Colwelliaceae</taxon>
        <taxon>Colwellia</taxon>
    </lineage>
</organism>
<dbReference type="Proteomes" id="UP000815846">
    <property type="component" value="Unassembled WGS sequence"/>
</dbReference>
<evidence type="ECO:0000313" key="4">
    <source>
        <dbReference type="Proteomes" id="UP000815846"/>
    </source>
</evidence>
<accession>A0ABY3MWE3</accession>
<keyword evidence="1" id="KW-0732">Signal</keyword>
<dbReference type="InterPro" id="IPR053195">
    <property type="entry name" value="Bax-like"/>
</dbReference>
<reference evidence="3 4" key="1">
    <citation type="submission" date="2019-08" db="EMBL/GenBank/DDBJ databases">
        <title>Microbe sample from Colwellia echini.</title>
        <authorList>
            <person name="Christiansen L."/>
            <person name="Pathiraja D."/>
            <person name="Schultz-Johansen M."/>
            <person name="Choi I.-G."/>
            <person name="Stougaard P."/>
        </authorList>
    </citation>
    <scope>NUCLEOTIDE SEQUENCE [LARGE SCALE GENOMIC DNA]</scope>
    <source>
        <strain evidence="3 4">A3</strain>
    </source>
</reference>
<dbReference type="PANTHER" id="PTHR40572:SF1">
    <property type="entry name" value="PROTEIN BAX"/>
    <property type="match status" value="1"/>
</dbReference>
<dbReference type="EMBL" id="PJAI02000011">
    <property type="protein sequence ID" value="TYK65362.1"/>
    <property type="molecule type" value="Genomic_DNA"/>
</dbReference>
<keyword evidence="4" id="KW-1185">Reference proteome</keyword>
<protein>
    <submittedName>
        <fullName evidence="3">Glucosaminidase</fullName>
    </submittedName>
</protein>
<sequence length="304" mass="34204">MIKATTILLLLITSISSIPTFADNTNKQSVDIKITSLDQLIALFKKHHYTITDWQEGVREVPRITFDGVGDKWHKNADHIPVQEKKQVFFRLMAPLVLLANENILAERSTIKSAELSSSELLTLAIKYGVIDETEQLTSLTSQQRQQLLQQVDIIPPSLAMAQAANESAWATSRFTEEGNSFFGQWDFSGKGMKPKHQRKSLGNYGLARFDNPLDAVEGYMFNINTTGAYHGFRVLRENLRQQNKPITGLVLAGTLTKYSERGQAYVDDIRSMITYNKLATFNDAYLSDTVLINLIIPKESNAM</sequence>
<gene>
    <name evidence="3" type="ORF">CWS31_010880</name>
</gene>
<proteinExistence type="predicted"/>